<evidence type="ECO:0000313" key="2">
    <source>
        <dbReference type="EMBL" id="NDY41685.1"/>
    </source>
</evidence>
<evidence type="ECO:0000313" key="3">
    <source>
        <dbReference type="Proteomes" id="UP000469346"/>
    </source>
</evidence>
<protein>
    <submittedName>
        <fullName evidence="2">Uncharacterized protein</fullName>
    </submittedName>
</protein>
<keyword evidence="3" id="KW-1185">Reference proteome</keyword>
<comment type="caution">
    <text evidence="2">The sequence shown here is derived from an EMBL/GenBank/DDBJ whole genome shotgun (WGS) entry which is preliminary data.</text>
</comment>
<feature type="compositionally biased region" description="Low complexity" evidence="1">
    <location>
        <begin position="174"/>
        <end position="186"/>
    </location>
</feature>
<evidence type="ECO:0000256" key="1">
    <source>
        <dbReference type="SAM" id="MobiDB-lite"/>
    </source>
</evidence>
<organism evidence="2 3">
    <name type="scientific">Dissulfurirhabdus thermomarina</name>
    <dbReference type="NCBI Taxonomy" id="1765737"/>
    <lineage>
        <taxon>Bacteria</taxon>
        <taxon>Deltaproteobacteria</taxon>
        <taxon>Dissulfurirhabdaceae</taxon>
        <taxon>Dissulfurirhabdus</taxon>
    </lineage>
</organism>
<feature type="region of interest" description="Disordered" evidence="1">
    <location>
        <begin position="240"/>
        <end position="285"/>
    </location>
</feature>
<feature type="region of interest" description="Disordered" evidence="1">
    <location>
        <begin position="174"/>
        <end position="194"/>
    </location>
</feature>
<dbReference type="EMBL" id="JAAGRR010000013">
    <property type="protein sequence ID" value="NDY41685.1"/>
    <property type="molecule type" value="Genomic_DNA"/>
</dbReference>
<accession>A0A6N9TKB2</accession>
<dbReference type="Proteomes" id="UP000469346">
    <property type="component" value="Unassembled WGS sequence"/>
</dbReference>
<reference evidence="2 3" key="1">
    <citation type="submission" date="2020-02" db="EMBL/GenBank/DDBJ databases">
        <title>Comparative genomics of sulfur disproportionating microorganisms.</title>
        <authorList>
            <person name="Ward L.M."/>
            <person name="Bertran E."/>
            <person name="Johnston D.T."/>
        </authorList>
    </citation>
    <scope>NUCLEOTIDE SEQUENCE [LARGE SCALE GENOMIC DNA]</scope>
    <source>
        <strain evidence="2 3">DSM 100025</strain>
    </source>
</reference>
<sequence length="285" mass="28727">MPAATAGPGASRAGRPGWLLVLLGLVLAGAASAVAAPPETGELRVLVLPFEVPAAEARLAHLDLALRDVLAGRLEQEGDILCRGGAERSTDASAAHLSELARHAGVDFVVAGRVEAVAGGRYVVTLRAVSAAAGGPEGVIAGEPAPLDGLHGQLKRLARRAAGFLRRPYAAPPGASQAPAAAAIPFPGEPPGRLHPDLLVPPPEVTASSASAALPAAGASAAGGQRGWFNWIFGGRRAPAARADGLPYPPPEEVASPEDAASPGPERAAAGNETGAPRGARWQWR</sequence>
<proteinExistence type="predicted"/>
<gene>
    <name evidence="2" type="ORF">G3N55_02300</name>
</gene>
<dbReference type="RefSeq" id="WP_163297839.1">
    <property type="nucleotide sequence ID" value="NZ_JAAGRR010000013.1"/>
</dbReference>
<dbReference type="AlphaFoldDB" id="A0A6N9TKB2"/>
<name>A0A6N9TKB2_DISTH</name>